<dbReference type="AlphaFoldDB" id="A0A8K0CN55"/>
<evidence type="ECO:0000313" key="2">
    <source>
        <dbReference type="EMBL" id="KAF2890499.1"/>
    </source>
</evidence>
<dbReference type="OrthoDB" id="6709040at2759"/>
<keyword evidence="3" id="KW-1185">Reference proteome</keyword>
<dbReference type="GO" id="GO:0006281">
    <property type="term" value="P:DNA repair"/>
    <property type="evidence" value="ECO:0007669"/>
    <property type="project" value="UniProtKB-ARBA"/>
</dbReference>
<gene>
    <name evidence="2" type="ORF">ILUMI_15673</name>
</gene>
<evidence type="ECO:0000313" key="3">
    <source>
        <dbReference type="Proteomes" id="UP000801492"/>
    </source>
</evidence>
<organism evidence="2 3">
    <name type="scientific">Ignelater luminosus</name>
    <name type="common">Cucubano</name>
    <name type="synonym">Pyrophorus luminosus</name>
    <dbReference type="NCBI Taxonomy" id="2038154"/>
    <lineage>
        <taxon>Eukaryota</taxon>
        <taxon>Metazoa</taxon>
        <taxon>Ecdysozoa</taxon>
        <taxon>Arthropoda</taxon>
        <taxon>Hexapoda</taxon>
        <taxon>Insecta</taxon>
        <taxon>Pterygota</taxon>
        <taxon>Neoptera</taxon>
        <taxon>Endopterygota</taxon>
        <taxon>Coleoptera</taxon>
        <taxon>Polyphaga</taxon>
        <taxon>Elateriformia</taxon>
        <taxon>Elateroidea</taxon>
        <taxon>Elateridae</taxon>
        <taxon>Agrypninae</taxon>
        <taxon>Pyrophorini</taxon>
        <taxon>Ignelater</taxon>
    </lineage>
</organism>
<dbReference type="InterPro" id="IPR011604">
    <property type="entry name" value="PDDEXK-like_dom_sf"/>
</dbReference>
<protein>
    <recommendedName>
        <fullName evidence="1">YqaJ viral recombinase domain-containing protein</fullName>
    </recommendedName>
</protein>
<comment type="caution">
    <text evidence="2">The sequence shown here is derived from an EMBL/GenBank/DDBJ whole genome shotgun (WGS) entry which is preliminary data.</text>
</comment>
<dbReference type="SUPFAM" id="SSF52980">
    <property type="entry name" value="Restriction endonuclease-like"/>
    <property type="match status" value="1"/>
</dbReference>
<dbReference type="InterPro" id="IPR019080">
    <property type="entry name" value="YqaJ_viral_recombinase"/>
</dbReference>
<dbReference type="PANTHER" id="PTHR39953:SF1">
    <property type="entry name" value="RE54151P"/>
    <property type="match status" value="1"/>
</dbReference>
<dbReference type="InterPro" id="IPR011335">
    <property type="entry name" value="Restrct_endonuc-II-like"/>
</dbReference>
<dbReference type="Proteomes" id="UP000801492">
    <property type="component" value="Unassembled WGS sequence"/>
</dbReference>
<dbReference type="Pfam" id="PF09588">
    <property type="entry name" value="YqaJ"/>
    <property type="match status" value="1"/>
</dbReference>
<proteinExistence type="predicted"/>
<dbReference type="CDD" id="cd22343">
    <property type="entry name" value="PDDEXK_lambda_exonuclease-like"/>
    <property type="match status" value="1"/>
</dbReference>
<accession>A0A8K0CN55</accession>
<dbReference type="EMBL" id="VTPC01051129">
    <property type="protein sequence ID" value="KAF2890499.1"/>
    <property type="molecule type" value="Genomic_DNA"/>
</dbReference>
<sequence>MNFSQNFIEAKKRKIVNCELLKYQCDYVHTEIKKFSLHYCILQEHNNANNDVNKLLNLLKEQLTENSISLIEQATRTQSKSHLWYELRYGRITASKAYEVSRCKTTDGSLVAAIMGAETPDTKAMKRGRILETSVLKTVETKLKKKIKSSGLFLSKEYPMIAATPDGIMKNAVVEIKCPTSDTTKENYIKNVEITAKYLAQVQL</sequence>
<reference evidence="2" key="1">
    <citation type="submission" date="2019-08" db="EMBL/GenBank/DDBJ databases">
        <title>The genome of the North American firefly Photinus pyralis.</title>
        <authorList>
            <consortium name="Photinus pyralis genome working group"/>
            <person name="Fallon T.R."/>
            <person name="Sander Lower S.E."/>
            <person name="Weng J.-K."/>
        </authorList>
    </citation>
    <scope>NUCLEOTIDE SEQUENCE</scope>
    <source>
        <strain evidence="2">TRF0915ILg1</strain>
        <tissue evidence="2">Whole body</tissue>
    </source>
</reference>
<dbReference type="PANTHER" id="PTHR39953">
    <property type="entry name" value="RE54151P"/>
    <property type="match status" value="1"/>
</dbReference>
<feature type="domain" description="YqaJ viral recombinase" evidence="1">
    <location>
        <begin position="84"/>
        <end position="203"/>
    </location>
</feature>
<name>A0A8K0CN55_IGNLU</name>
<evidence type="ECO:0000259" key="1">
    <source>
        <dbReference type="Pfam" id="PF09588"/>
    </source>
</evidence>
<dbReference type="Gene3D" id="3.90.320.10">
    <property type="match status" value="1"/>
</dbReference>